<evidence type="ECO:0000313" key="3">
    <source>
        <dbReference type="EMBL" id="GAA5174673.1"/>
    </source>
</evidence>
<reference evidence="4" key="1">
    <citation type="journal article" date="2019" name="Int. J. Syst. Evol. Microbiol.">
        <title>The Global Catalogue of Microorganisms (GCM) 10K type strain sequencing project: providing services to taxonomists for standard genome sequencing and annotation.</title>
        <authorList>
            <consortium name="The Broad Institute Genomics Platform"/>
            <consortium name="The Broad Institute Genome Sequencing Center for Infectious Disease"/>
            <person name="Wu L."/>
            <person name="Ma J."/>
        </authorList>
    </citation>
    <scope>NUCLEOTIDE SEQUENCE [LARGE SCALE GENOMIC DNA]</scope>
    <source>
        <strain evidence="4">JCM 18303</strain>
    </source>
</reference>
<feature type="domain" description="DUF7847" evidence="2">
    <location>
        <begin position="29"/>
        <end position="294"/>
    </location>
</feature>
<dbReference type="RefSeq" id="WP_185062149.1">
    <property type="nucleotide sequence ID" value="NZ_BAABJP010000062.1"/>
</dbReference>
<evidence type="ECO:0000313" key="4">
    <source>
        <dbReference type="Proteomes" id="UP001428817"/>
    </source>
</evidence>
<feature type="transmembrane region" description="Helical" evidence="1">
    <location>
        <begin position="90"/>
        <end position="112"/>
    </location>
</feature>
<dbReference type="InterPro" id="IPR057169">
    <property type="entry name" value="DUF7847"/>
</dbReference>
<feature type="transmembrane region" description="Helical" evidence="1">
    <location>
        <begin position="222"/>
        <end position="249"/>
    </location>
</feature>
<comment type="caution">
    <text evidence="3">The sequence shown here is derived from an EMBL/GenBank/DDBJ whole genome shotgun (WGS) entry which is preliminary data.</text>
</comment>
<keyword evidence="1" id="KW-1133">Transmembrane helix</keyword>
<feature type="transmembrane region" description="Helical" evidence="1">
    <location>
        <begin position="48"/>
        <end position="70"/>
    </location>
</feature>
<name>A0ABP9RBY0_9PSEU</name>
<keyword evidence="4" id="KW-1185">Reference proteome</keyword>
<feature type="transmembrane region" description="Helical" evidence="1">
    <location>
        <begin position="170"/>
        <end position="190"/>
    </location>
</feature>
<feature type="transmembrane region" description="Helical" evidence="1">
    <location>
        <begin position="269"/>
        <end position="299"/>
    </location>
</feature>
<sequence>MTEPPNYPGWGPPAAAPKPGVIPLRPLGIGEILDGAISYVRANPKVTLGLAAIVTSLSELVQAPATVLMANMQPARSLRETMAGTLGATMFAVLVSFVVGTILNGLLISVLARAVLGQRPSMREVWAATRPRLLGLLGVVVLLALAAFGLVLLAVMPLVGLAALSPPPAVAVPVGVLWALGAFVALVYLMTRWVMAAPVYVLEPGTVPGALVRSARLVRGQWWRVFGIVLLAQLIAVVLSMILSVPFTLAGMLASGGFSQAFDGVGVPLPMLLLSTVGTILATTVTAPFIAGVTGLLYIDQRIRREGLDLELARMAQARPDE</sequence>
<evidence type="ECO:0000259" key="2">
    <source>
        <dbReference type="Pfam" id="PF25231"/>
    </source>
</evidence>
<proteinExistence type="predicted"/>
<dbReference type="PANTHER" id="PTHR33133">
    <property type="entry name" value="OS08G0107100 PROTEIN-RELATED"/>
    <property type="match status" value="1"/>
</dbReference>
<feature type="transmembrane region" description="Helical" evidence="1">
    <location>
        <begin position="133"/>
        <end position="164"/>
    </location>
</feature>
<keyword evidence="1" id="KW-0812">Transmembrane</keyword>
<organism evidence="3 4">
    <name type="scientific">Pseudonocardia eucalypti</name>
    <dbReference type="NCBI Taxonomy" id="648755"/>
    <lineage>
        <taxon>Bacteria</taxon>
        <taxon>Bacillati</taxon>
        <taxon>Actinomycetota</taxon>
        <taxon>Actinomycetes</taxon>
        <taxon>Pseudonocardiales</taxon>
        <taxon>Pseudonocardiaceae</taxon>
        <taxon>Pseudonocardia</taxon>
    </lineage>
</organism>
<dbReference type="EMBL" id="BAABJP010000062">
    <property type="protein sequence ID" value="GAA5174673.1"/>
    <property type="molecule type" value="Genomic_DNA"/>
</dbReference>
<dbReference type="Pfam" id="PF25231">
    <property type="entry name" value="DUF7847"/>
    <property type="match status" value="1"/>
</dbReference>
<dbReference type="PANTHER" id="PTHR33133:SF1">
    <property type="entry name" value="EXPRESSED PROTEIN-RELATED"/>
    <property type="match status" value="1"/>
</dbReference>
<evidence type="ECO:0000256" key="1">
    <source>
        <dbReference type="SAM" id="Phobius"/>
    </source>
</evidence>
<protein>
    <recommendedName>
        <fullName evidence="2">DUF7847 domain-containing protein</fullName>
    </recommendedName>
</protein>
<dbReference type="Proteomes" id="UP001428817">
    <property type="component" value="Unassembled WGS sequence"/>
</dbReference>
<gene>
    <name evidence="3" type="ORF">GCM10023321_79020</name>
</gene>
<accession>A0ABP9RBY0</accession>
<keyword evidence="1" id="KW-0472">Membrane</keyword>